<evidence type="ECO:0000313" key="3">
    <source>
        <dbReference type="EMBL" id="TDU68025.1"/>
    </source>
</evidence>
<sequence>MGNFFPRWTNWLPLKLAVGVAFIAFGVSVGVAYYFTPKYTRVGYEPTQPVPFSHKIHAGQLGLDCRYCHSFVENSSHANVPTNQTCFNCHGPGKGNIKSASPKLELVVKAQETKQPIPWVKVHKAPDYVYFNHSAHLNRGISCQSCHGQVNEMEVVKHAEPQSMGWCLDCHRNPEQKLRPLDQITNLNYKPEQLDRTAFYQSLITKGVKAEEIAETIGEGKKATSVEELVTLASESYGKQVTQLEVGSQLKKHWQVQPPENCTSCHR</sequence>
<evidence type="ECO:0000256" key="1">
    <source>
        <dbReference type="SAM" id="Phobius"/>
    </source>
</evidence>
<gene>
    <name evidence="3" type="ORF">EI77_03142</name>
</gene>
<dbReference type="PANTHER" id="PTHR39425">
    <property type="entry name" value="LIPOPROTEIN CYTOCHROME C"/>
    <property type="match status" value="1"/>
</dbReference>
<dbReference type="CDD" id="cd08168">
    <property type="entry name" value="Cytochrom_C3"/>
    <property type="match status" value="1"/>
</dbReference>
<organism evidence="3 4">
    <name type="scientific">Prosthecobacter fusiformis</name>
    <dbReference type="NCBI Taxonomy" id="48464"/>
    <lineage>
        <taxon>Bacteria</taxon>
        <taxon>Pseudomonadati</taxon>
        <taxon>Verrucomicrobiota</taxon>
        <taxon>Verrucomicrobiia</taxon>
        <taxon>Verrucomicrobiales</taxon>
        <taxon>Verrucomicrobiaceae</taxon>
        <taxon>Prosthecobacter</taxon>
    </lineage>
</organism>
<accession>A0A4R7RTA7</accession>
<evidence type="ECO:0000313" key="4">
    <source>
        <dbReference type="Proteomes" id="UP000295662"/>
    </source>
</evidence>
<dbReference type="RefSeq" id="WP_133796172.1">
    <property type="nucleotide sequence ID" value="NZ_SOCA01000006.1"/>
</dbReference>
<dbReference type="Pfam" id="PF14522">
    <property type="entry name" value="Cytochrome_C7"/>
    <property type="match status" value="1"/>
</dbReference>
<dbReference type="OrthoDB" id="9814800at2"/>
<keyword evidence="1" id="KW-1133">Transmembrane helix</keyword>
<dbReference type="Proteomes" id="UP000295662">
    <property type="component" value="Unassembled WGS sequence"/>
</dbReference>
<comment type="caution">
    <text evidence="3">The sequence shown here is derived from an EMBL/GenBank/DDBJ whole genome shotgun (WGS) entry which is preliminary data.</text>
</comment>
<proteinExistence type="predicted"/>
<dbReference type="Gene3D" id="3.90.10.10">
    <property type="entry name" value="Cytochrome C3"/>
    <property type="match status" value="2"/>
</dbReference>
<dbReference type="SUPFAM" id="SSF48695">
    <property type="entry name" value="Multiheme cytochromes"/>
    <property type="match status" value="1"/>
</dbReference>
<feature type="transmembrane region" description="Helical" evidence="1">
    <location>
        <begin position="12"/>
        <end position="35"/>
    </location>
</feature>
<evidence type="ECO:0000259" key="2">
    <source>
        <dbReference type="Pfam" id="PF14522"/>
    </source>
</evidence>
<feature type="domain" description="Cytochrome c7-like" evidence="2">
    <location>
        <begin position="129"/>
        <end position="176"/>
    </location>
</feature>
<keyword evidence="1" id="KW-0472">Membrane</keyword>
<keyword evidence="4" id="KW-1185">Reference proteome</keyword>
<protein>
    <submittedName>
        <fullName evidence="3">Cytochrome c7-like protein</fullName>
    </submittedName>
</protein>
<keyword evidence="1" id="KW-0812">Transmembrane</keyword>
<reference evidence="3 4" key="1">
    <citation type="submission" date="2019-03" db="EMBL/GenBank/DDBJ databases">
        <title>Genomic Encyclopedia of Archaeal and Bacterial Type Strains, Phase II (KMG-II): from individual species to whole genera.</title>
        <authorList>
            <person name="Goeker M."/>
        </authorList>
    </citation>
    <scope>NUCLEOTIDE SEQUENCE [LARGE SCALE GENOMIC DNA]</scope>
    <source>
        <strain evidence="3 4">ATCC 25309</strain>
    </source>
</reference>
<name>A0A4R7RTA7_9BACT</name>
<dbReference type="InterPro" id="IPR029467">
    <property type="entry name" value="Cyt_c7-like"/>
</dbReference>
<dbReference type="AlphaFoldDB" id="A0A4R7RTA7"/>
<dbReference type="EMBL" id="SOCA01000006">
    <property type="protein sequence ID" value="TDU68025.1"/>
    <property type="molecule type" value="Genomic_DNA"/>
</dbReference>
<dbReference type="InterPro" id="IPR036280">
    <property type="entry name" value="Multihaem_cyt_sf"/>
</dbReference>
<dbReference type="PANTHER" id="PTHR39425:SF1">
    <property type="entry name" value="CYTOCHROME C7-LIKE DOMAIN-CONTAINING PROTEIN"/>
    <property type="match status" value="1"/>
</dbReference>